<evidence type="ECO:0000256" key="1">
    <source>
        <dbReference type="ARBA" id="ARBA00023015"/>
    </source>
</evidence>
<dbReference type="InterPro" id="IPR000524">
    <property type="entry name" value="Tscrpt_reg_HTH_GntR"/>
</dbReference>
<dbReference type="InterPro" id="IPR011711">
    <property type="entry name" value="GntR_C"/>
</dbReference>
<evidence type="ECO:0000313" key="6">
    <source>
        <dbReference type="Proteomes" id="UP000386575"/>
    </source>
</evidence>
<dbReference type="SUPFAM" id="SSF48008">
    <property type="entry name" value="GntR ligand-binding domain-like"/>
    <property type="match status" value="1"/>
</dbReference>
<comment type="caution">
    <text evidence="5">The sequence shown here is derived from an EMBL/GenBank/DDBJ whole genome shotgun (WGS) entry which is preliminary data.</text>
</comment>
<accession>A0A6A1U0G4</accession>
<gene>
    <name evidence="5" type="ORF">F4V91_20575</name>
</gene>
<dbReference type="SMART" id="SM00345">
    <property type="entry name" value="HTH_GNTR"/>
    <property type="match status" value="1"/>
</dbReference>
<dbReference type="Pfam" id="PF00392">
    <property type="entry name" value="GntR"/>
    <property type="match status" value="1"/>
</dbReference>
<evidence type="ECO:0000259" key="4">
    <source>
        <dbReference type="PROSITE" id="PS50949"/>
    </source>
</evidence>
<protein>
    <submittedName>
        <fullName evidence="5">GntR family transcriptional regulator</fullName>
    </submittedName>
</protein>
<proteinExistence type="predicted"/>
<dbReference type="SMART" id="SM00895">
    <property type="entry name" value="FCD"/>
    <property type="match status" value="1"/>
</dbReference>
<dbReference type="Proteomes" id="UP000386575">
    <property type="component" value="Unassembled WGS sequence"/>
</dbReference>
<dbReference type="Gene3D" id="1.20.120.530">
    <property type="entry name" value="GntR ligand-binding domain-like"/>
    <property type="match status" value="1"/>
</dbReference>
<name>A0A6A1U0G4_NEOGA</name>
<reference evidence="5 6" key="1">
    <citation type="submission" date="2019-09" db="EMBL/GenBank/DDBJ databases">
        <title>Genome sequencing of Ng87 strain.</title>
        <authorList>
            <person name="Karasev E.S."/>
            <person name="Andronov E."/>
        </authorList>
    </citation>
    <scope>NUCLEOTIDE SEQUENCE [LARGE SCALE GENOMIC DNA]</scope>
    <source>
        <strain evidence="5 6">Ng87</strain>
    </source>
</reference>
<dbReference type="GO" id="GO:0003700">
    <property type="term" value="F:DNA-binding transcription factor activity"/>
    <property type="evidence" value="ECO:0007669"/>
    <property type="project" value="InterPro"/>
</dbReference>
<dbReference type="PANTHER" id="PTHR43537">
    <property type="entry name" value="TRANSCRIPTIONAL REGULATOR, GNTR FAMILY"/>
    <property type="match status" value="1"/>
</dbReference>
<dbReference type="CDD" id="cd07377">
    <property type="entry name" value="WHTH_GntR"/>
    <property type="match status" value="1"/>
</dbReference>
<dbReference type="AlphaFoldDB" id="A0A6A1U0G4"/>
<dbReference type="PROSITE" id="PS50949">
    <property type="entry name" value="HTH_GNTR"/>
    <property type="match status" value="1"/>
</dbReference>
<evidence type="ECO:0000256" key="3">
    <source>
        <dbReference type="ARBA" id="ARBA00023163"/>
    </source>
</evidence>
<dbReference type="EMBL" id="VZUL01000002">
    <property type="protein sequence ID" value="KAB1088597.1"/>
    <property type="molecule type" value="Genomic_DNA"/>
</dbReference>
<dbReference type="InterPro" id="IPR036388">
    <property type="entry name" value="WH-like_DNA-bd_sf"/>
</dbReference>
<dbReference type="PANTHER" id="PTHR43537:SF49">
    <property type="entry name" value="TRANSCRIPTIONAL REGULATORY PROTEIN"/>
    <property type="match status" value="1"/>
</dbReference>
<organism evidence="5 6">
    <name type="scientific">Neorhizobium galegae</name>
    <name type="common">Rhizobium galegae</name>
    <dbReference type="NCBI Taxonomy" id="399"/>
    <lineage>
        <taxon>Bacteria</taxon>
        <taxon>Pseudomonadati</taxon>
        <taxon>Pseudomonadota</taxon>
        <taxon>Alphaproteobacteria</taxon>
        <taxon>Hyphomicrobiales</taxon>
        <taxon>Rhizobiaceae</taxon>
        <taxon>Rhizobium/Agrobacterium group</taxon>
        <taxon>Neorhizobium</taxon>
    </lineage>
</organism>
<dbReference type="SUPFAM" id="SSF46785">
    <property type="entry name" value="Winged helix' DNA-binding domain"/>
    <property type="match status" value="1"/>
</dbReference>
<feature type="domain" description="HTH gntR-type" evidence="4">
    <location>
        <begin position="29"/>
        <end position="96"/>
    </location>
</feature>
<dbReference type="Pfam" id="PF07729">
    <property type="entry name" value="FCD"/>
    <property type="match status" value="1"/>
</dbReference>
<dbReference type="GO" id="GO:0003677">
    <property type="term" value="F:DNA binding"/>
    <property type="evidence" value="ECO:0007669"/>
    <property type="project" value="UniProtKB-KW"/>
</dbReference>
<evidence type="ECO:0000313" key="5">
    <source>
        <dbReference type="EMBL" id="KAB1088597.1"/>
    </source>
</evidence>
<dbReference type="InterPro" id="IPR008920">
    <property type="entry name" value="TF_FadR/GntR_C"/>
</dbReference>
<keyword evidence="2" id="KW-0238">DNA-binding</keyword>
<sequence length="266" mass="29403">MWLRFADRQAEVRRLVSGKGADLEETSRTTHTMRALMELRKKILSGDYPGGTRLFEVSLAETLQISRTPVREVMSRLAEEGLLDRLANGGFVVRSFTYADAVDAIELRGVLEGTAARLAAERGVSQAGLDQLREIQARLDDCFGEAADDVDLEAYSEANARFHVVLVELSGSTVIQREVERATRLPFASPSAFLSGRAHVAAFRQSLHIAQEQHRTLVSAIAGREGARAEFIAREHARIARKNLEYAVFEDPELMLTVPGLVLLNS</sequence>
<dbReference type="Gene3D" id="1.10.10.10">
    <property type="entry name" value="Winged helix-like DNA-binding domain superfamily/Winged helix DNA-binding domain"/>
    <property type="match status" value="1"/>
</dbReference>
<dbReference type="InterPro" id="IPR036390">
    <property type="entry name" value="WH_DNA-bd_sf"/>
</dbReference>
<evidence type="ECO:0000256" key="2">
    <source>
        <dbReference type="ARBA" id="ARBA00023125"/>
    </source>
</evidence>
<keyword evidence="1" id="KW-0805">Transcription regulation</keyword>
<keyword evidence="3" id="KW-0804">Transcription</keyword>